<keyword evidence="1" id="KW-0479">Metal-binding</keyword>
<dbReference type="GO" id="GO:0046872">
    <property type="term" value="F:metal ion binding"/>
    <property type="evidence" value="ECO:0007669"/>
    <property type="project" value="UniProtKB-KW"/>
</dbReference>
<sequence length="314" mass="34065">MKKNVLGNTGIEVTELCFGALPMGPLQKDQPVDFNARLTAEAINRGINFIDTAQMYQTYAPIREAMKLTGKRPVIATKSTAPDFDSMQAAIDEAIEQLEIDYIDIFHMHAARATPEIFQQRRGALECLKENKRAGKVLSVGISCHGPEVVSAAAEQDDIDVVFALISLGGIGIINGTRGDMEQAIEKCSDAGKGVYLMKVLGGGNYVDKYSDCLEYARSLKGYHSISIGMVSLEEIDCNVKYFSGQRENLPALQGCSKSFQVVRIVCTACGKCIETCPNSAISMQDGKADISSENCLQCGYCVSACPQFAIRKV</sequence>
<protein>
    <submittedName>
        <fullName evidence="5">General stress protein 69</fullName>
        <ecNumber evidence="5">1.1.1.-</ecNumber>
    </submittedName>
</protein>
<feature type="domain" description="4Fe-4S ferredoxin-type" evidence="4">
    <location>
        <begin position="288"/>
        <end position="314"/>
    </location>
</feature>
<dbReference type="InterPro" id="IPR023210">
    <property type="entry name" value="NADP_OxRdtase_dom"/>
</dbReference>
<dbReference type="PANTHER" id="PTHR43312:SF1">
    <property type="entry name" value="NADP-DEPENDENT OXIDOREDUCTASE DOMAIN-CONTAINING PROTEIN"/>
    <property type="match status" value="1"/>
</dbReference>
<dbReference type="AlphaFoldDB" id="A0A1W6LP03"/>
<dbReference type="GO" id="GO:0051536">
    <property type="term" value="F:iron-sulfur cluster binding"/>
    <property type="evidence" value="ECO:0007669"/>
    <property type="project" value="UniProtKB-KW"/>
</dbReference>
<accession>A0A1W6LP03</accession>
<dbReference type="InterPro" id="IPR036812">
    <property type="entry name" value="NAD(P)_OxRdtase_dom_sf"/>
</dbReference>
<keyword evidence="3" id="KW-0411">Iron-sulfur</keyword>
<gene>
    <name evidence="5" type="primary">yhdN</name>
    <name evidence="5" type="ORF">STSP1_01915</name>
</gene>
<evidence type="ECO:0000256" key="2">
    <source>
        <dbReference type="ARBA" id="ARBA00023004"/>
    </source>
</evidence>
<evidence type="ECO:0000256" key="3">
    <source>
        <dbReference type="ARBA" id="ARBA00023014"/>
    </source>
</evidence>
<dbReference type="RefSeq" id="WP_085756142.1">
    <property type="nucleotide sequence ID" value="NZ_CP021023.1"/>
</dbReference>
<dbReference type="EMBL" id="CP021023">
    <property type="protein sequence ID" value="ARN57504.1"/>
    <property type="molecule type" value="Genomic_DNA"/>
</dbReference>
<dbReference type="CDD" id="cd19100">
    <property type="entry name" value="AKR_unchar"/>
    <property type="match status" value="1"/>
</dbReference>
<dbReference type="InterPro" id="IPR053135">
    <property type="entry name" value="AKR2_Oxidoreductase"/>
</dbReference>
<name>A0A1W6LP03_9BACT</name>
<dbReference type="Gene3D" id="3.30.70.20">
    <property type="match status" value="1"/>
</dbReference>
<dbReference type="PROSITE" id="PS00198">
    <property type="entry name" value="4FE4S_FER_1"/>
    <property type="match status" value="2"/>
</dbReference>
<dbReference type="PROSITE" id="PS51379">
    <property type="entry name" value="4FE4S_FER_2"/>
    <property type="match status" value="2"/>
</dbReference>
<dbReference type="Proteomes" id="UP000193334">
    <property type="component" value="Chromosome"/>
</dbReference>
<dbReference type="PANTHER" id="PTHR43312">
    <property type="entry name" value="D-THREO-ALDOSE 1-DEHYDROGENASE"/>
    <property type="match status" value="1"/>
</dbReference>
<dbReference type="Gene3D" id="3.20.20.100">
    <property type="entry name" value="NADP-dependent oxidoreductase domain"/>
    <property type="match status" value="1"/>
</dbReference>
<proteinExistence type="predicted"/>
<dbReference type="Pfam" id="PF00248">
    <property type="entry name" value="Aldo_ket_red"/>
    <property type="match status" value="1"/>
</dbReference>
<keyword evidence="5" id="KW-0560">Oxidoreductase</keyword>
<dbReference type="SUPFAM" id="SSF51430">
    <property type="entry name" value="NAD(P)-linked oxidoreductase"/>
    <property type="match status" value="1"/>
</dbReference>
<dbReference type="InterPro" id="IPR017896">
    <property type="entry name" value="4Fe4S_Fe-S-bd"/>
</dbReference>
<dbReference type="InterPro" id="IPR017900">
    <property type="entry name" value="4Fe4S_Fe_S_CS"/>
</dbReference>
<evidence type="ECO:0000313" key="6">
    <source>
        <dbReference type="Proteomes" id="UP000193334"/>
    </source>
</evidence>
<evidence type="ECO:0000313" key="5">
    <source>
        <dbReference type="EMBL" id="ARN57504.1"/>
    </source>
</evidence>
<reference evidence="6" key="1">
    <citation type="submission" date="2017-04" db="EMBL/GenBank/DDBJ databases">
        <title>Comparative genomics and description of representatives of a novel lineage of planctomycetes thriving in anoxic sediments.</title>
        <authorList>
            <person name="Spring S."/>
            <person name="Bunk B."/>
            <person name="Sproer C."/>
        </authorList>
    </citation>
    <scope>NUCLEOTIDE SEQUENCE [LARGE SCALE GENOMIC DNA]</scope>
    <source>
        <strain evidence="6">ST-PulAB-D4</strain>
    </source>
</reference>
<organism evidence="5 6">
    <name type="scientific">Sedimentisphaera salicampi</name>
    <dbReference type="NCBI Taxonomy" id="1941349"/>
    <lineage>
        <taxon>Bacteria</taxon>
        <taxon>Pseudomonadati</taxon>
        <taxon>Planctomycetota</taxon>
        <taxon>Phycisphaerae</taxon>
        <taxon>Sedimentisphaerales</taxon>
        <taxon>Sedimentisphaeraceae</taxon>
        <taxon>Sedimentisphaera</taxon>
    </lineage>
</organism>
<dbReference type="Pfam" id="PF13237">
    <property type="entry name" value="Fer4_10"/>
    <property type="match status" value="1"/>
</dbReference>
<keyword evidence="6" id="KW-1185">Reference proteome</keyword>
<feature type="domain" description="4Fe-4S ferredoxin-type" evidence="4">
    <location>
        <begin position="258"/>
        <end position="287"/>
    </location>
</feature>
<dbReference type="InterPro" id="IPR020471">
    <property type="entry name" value="AKR"/>
</dbReference>
<dbReference type="SUPFAM" id="SSF54862">
    <property type="entry name" value="4Fe-4S ferredoxins"/>
    <property type="match status" value="1"/>
</dbReference>
<dbReference type="EC" id="1.1.1.-" evidence="5"/>
<evidence type="ECO:0000259" key="4">
    <source>
        <dbReference type="PROSITE" id="PS51379"/>
    </source>
</evidence>
<dbReference type="KEGG" id="pbp:STSP1_01915"/>
<evidence type="ECO:0000256" key="1">
    <source>
        <dbReference type="ARBA" id="ARBA00022723"/>
    </source>
</evidence>
<dbReference type="GO" id="GO:0016491">
    <property type="term" value="F:oxidoreductase activity"/>
    <property type="evidence" value="ECO:0007669"/>
    <property type="project" value="UniProtKB-KW"/>
</dbReference>
<dbReference type="PRINTS" id="PR00069">
    <property type="entry name" value="ALDKETRDTASE"/>
</dbReference>
<keyword evidence="2" id="KW-0408">Iron</keyword>